<sequence>MELHAHNPLCIAIAVEAIRIQTSVVLVPSFYMVAPNILKLVTSPSFSPCMVMSARMSFLLFTMIFDFSVLTSIPYTPALSKSLFLRSSCSLLVAFIGIVISESQVGGGSVHDRDKSVIVLESPQHYLIKK</sequence>
<evidence type="ECO:0000256" key="1">
    <source>
        <dbReference type="SAM" id="Phobius"/>
    </source>
</evidence>
<feature type="transmembrane region" description="Helical" evidence="1">
    <location>
        <begin position="83"/>
        <end position="101"/>
    </location>
</feature>
<dbReference type="EMBL" id="JAIWYP010000006">
    <property type="protein sequence ID" value="KAH3815630.1"/>
    <property type="molecule type" value="Genomic_DNA"/>
</dbReference>
<accession>A0A9D4JKP8</accession>
<keyword evidence="3" id="KW-1185">Reference proteome</keyword>
<dbReference type="AlphaFoldDB" id="A0A9D4JKP8"/>
<organism evidence="2 3">
    <name type="scientific">Dreissena polymorpha</name>
    <name type="common">Zebra mussel</name>
    <name type="synonym">Mytilus polymorpha</name>
    <dbReference type="NCBI Taxonomy" id="45954"/>
    <lineage>
        <taxon>Eukaryota</taxon>
        <taxon>Metazoa</taxon>
        <taxon>Spiralia</taxon>
        <taxon>Lophotrochozoa</taxon>
        <taxon>Mollusca</taxon>
        <taxon>Bivalvia</taxon>
        <taxon>Autobranchia</taxon>
        <taxon>Heteroconchia</taxon>
        <taxon>Euheterodonta</taxon>
        <taxon>Imparidentia</taxon>
        <taxon>Neoheterodontei</taxon>
        <taxon>Myida</taxon>
        <taxon>Dreissenoidea</taxon>
        <taxon>Dreissenidae</taxon>
        <taxon>Dreissena</taxon>
    </lineage>
</organism>
<proteinExistence type="predicted"/>
<evidence type="ECO:0000313" key="3">
    <source>
        <dbReference type="Proteomes" id="UP000828390"/>
    </source>
</evidence>
<comment type="caution">
    <text evidence="2">The sequence shown here is derived from an EMBL/GenBank/DDBJ whole genome shotgun (WGS) entry which is preliminary data.</text>
</comment>
<keyword evidence="1" id="KW-0472">Membrane</keyword>
<evidence type="ECO:0000313" key="2">
    <source>
        <dbReference type="EMBL" id="KAH3815630.1"/>
    </source>
</evidence>
<reference evidence="2" key="2">
    <citation type="submission" date="2020-11" db="EMBL/GenBank/DDBJ databases">
        <authorList>
            <person name="McCartney M.A."/>
            <person name="Auch B."/>
            <person name="Kono T."/>
            <person name="Mallez S."/>
            <person name="Becker A."/>
            <person name="Gohl D.M."/>
            <person name="Silverstein K.A.T."/>
            <person name="Koren S."/>
            <person name="Bechman K.B."/>
            <person name="Herman A."/>
            <person name="Abrahante J.E."/>
            <person name="Garbe J."/>
        </authorList>
    </citation>
    <scope>NUCLEOTIDE SEQUENCE</scope>
    <source>
        <strain evidence="2">Duluth1</strain>
        <tissue evidence="2">Whole animal</tissue>
    </source>
</reference>
<dbReference type="Proteomes" id="UP000828390">
    <property type="component" value="Unassembled WGS sequence"/>
</dbReference>
<keyword evidence="1" id="KW-0812">Transmembrane</keyword>
<name>A0A9D4JKP8_DREPO</name>
<reference evidence="2" key="1">
    <citation type="journal article" date="2019" name="bioRxiv">
        <title>The Genome of the Zebra Mussel, Dreissena polymorpha: A Resource for Invasive Species Research.</title>
        <authorList>
            <person name="McCartney M.A."/>
            <person name="Auch B."/>
            <person name="Kono T."/>
            <person name="Mallez S."/>
            <person name="Zhang Y."/>
            <person name="Obille A."/>
            <person name="Becker A."/>
            <person name="Abrahante J.E."/>
            <person name="Garbe J."/>
            <person name="Badalamenti J.P."/>
            <person name="Herman A."/>
            <person name="Mangelson H."/>
            <person name="Liachko I."/>
            <person name="Sullivan S."/>
            <person name="Sone E.D."/>
            <person name="Koren S."/>
            <person name="Silverstein K.A.T."/>
            <person name="Beckman K.B."/>
            <person name="Gohl D.M."/>
        </authorList>
    </citation>
    <scope>NUCLEOTIDE SEQUENCE</scope>
    <source>
        <strain evidence="2">Duluth1</strain>
        <tissue evidence="2">Whole animal</tissue>
    </source>
</reference>
<protein>
    <submittedName>
        <fullName evidence="2">Uncharacterized protein</fullName>
    </submittedName>
</protein>
<feature type="transmembrane region" description="Helical" evidence="1">
    <location>
        <begin position="58"/>
        <end position="77"/>
    </location>
</feature>
<keyword evidence="1" id="KW-1133">Transmembrane helix</keyword>
<gene>
    <name evidence="2" type="ORF">DPMN_144158</name>
</gene>